<dbReference type="KEGG" id="doe:DENOEST_3774"/>
<dbReference type="RefSeq" id="WP_145770433.1">
    <property type="nucleotide sequence ID" value="NZ_LR778301.1"/>
</dbReference>
<keyword evidence="1 3" id="KW-0456">Lyase</keyword>
<evidence type="ECO:0000256" key="1">
    <source>
        <dbReference type="ARBA" id="ARBA00023239"/>
    </source>
</evidence>
<evidence type="ECO:0000259" key="2">
    <source>
        <dbReference type="Pfam" id="PF01575"/>
    </source>
</evidence>
<dbReference type="InterPro" id="IPR029069">
    <property type="entry name" value="HotDog_dom_sf"/>
</dbReference>
<dbReference type="AlphaFoldDB" id="A0A6S6Y0L3"/>
<organism evidence="3 4">
    <name type="scientific">Denitratisoma oestradiolicum</name>
    <dbReference type="NCBI Taxonomy" id="311182"/>
    <lineage>
        <taxon>Bacteria</taxon>
        <taxon>Pseudomonadati</taxon>
        <taxon>Pseudomonadota</taxon>
        <taxon>Betaproteobacteria</taxon>
        <taxon>Nitrosomonadales</taxon>
        <taxon>Sterolibacteriaceae</taxon>
        <taxon>Denitratisoma</taxon>
    </lineage>
</organism>
<dbReference type="Pfam" id="PF01575">
    <property type="entry name" value="MaoC_dehydratas"/>
    <property type="match status" value="1"/>
</dbReference>
<dbReference type="GO" id="GO:0018812">
    <property type="term" value="F:3-hydroxyacyl-CoA dehydratase activity"/>
    <property type="evidence" value="ECO:0007669"/>
    <property type="project" value="UniProtKB-EC"/>
</dbReference>
<dbReference type="FunFam" id="3.10.129.10:FF:000042">
    <property type="entry name" value="MaoC domain protein dehydratase"/>
    <property type="match status" value="1"/>
</dbReference>
<evidence type="ECO:0000313" key="3">
    <source>
        <dbReference type="EMBL" id="CAB1370928.1"/>
    </source>
</evidence>
<sequence length="143" mass="15586">MHPIQERFVEDLAVGMTASISKTITETDIILFSGVSTDVNPIHIDEEYAAATIFKGRVAHGMLSASLISAVLANKLPGPGTIYMAQNARFRSPVRPEDTVTATVTIKEVLVEKKRVILDTTCRVGDRVVIEGEATVMFPSRKD</sequence>
<gene>
    <name evidence="3" type="primary">phaJ</name>
    <name evidence="3" type="ORF">DENOEST_3774</name>
</gene>
<name>A0A6S6Y0L3_9PROT</name>
<feature type="domain" description="MaoC-like" evidence="2">
    <location>
        <begin position="18"/>
        <end position="110"/>
    </location>
</feature>
<dbReference type="OrthoDB" id="9800237at2"/>
<dbReference type="GO" id="GO:0006633">
    <property type="term" value="P:fatty acid biosynthetic process"/>
    <property type="evidence" value="ECO:0007669"/>
    <property type="project" value="TreeGrafter"/>
</dbReference>
<dbReference type="EC" id="4.2.1.119" evidence="3"/>
<dbReference type="InterPro" id="IPR002539">
    <property type="entry name" value="MaoC-like_dom"/>
</dbReference>
<dbReference type="PANTHER" id="PTHR43437">
    <property type="entry name" value="HYDROXYACYL-THIOESTER DEHYDRATASE TYPE 2, MITOCHONDRIAL-RELATED"/>
    <property type="match status" value="1"/>
</dbReference>
<dbReference type="CDD" id="cd03449">
    <property type="entry name" value="R_hydratase"/>
    <property type="match status" value="1"/>
</dbReference>
<reference evidence="3 4" key="1">
    <citation type="submission" date="2020-03" db="EMBL/GenBank/DDBJ databases">
        <authorList>
            <consortium name="Genoscope - CEA"/>
            <person name="William W."/>
        </authorList>
    </citation>
    <scope>NUCLEOTIDE SEQUENCE [LARGE SCALE GENOMIC DNA]</scope>
    <source>
        <strain evidence="4">DSM 16959</strain>
    </source>
</reference>
<proteinExistence type="predicted"/>
<dbReference type="InterPro" id="IPR050965">
    <property type="entry name" value="UPF0336/Enoyl-CoA_hydratase"/>
</dbReference>
<dbReference type="EMBL" id="LR778301">
    <property type="protein sequence ID" value="CAB1370928.1"/>
    <property type="molecule type" value="Genomic_DNA"/>
</dbReference>
<evidence type="ECO:0000313" key="4">
    <source>
        <dbReference type="Proteomes" id="UP000515733"/>
    </source>
</evidence>
<protein>
    <submittedName>
        <fullName evidence="3">(R)-specific enoyl-CoA hydratase</fullName>
        <ecNumber evidence="3">4.2.1.119</ecNumber>
    </submittedName>
</protein>
<dbReference type="PANTHER" id="PTHR43437:SF3">
    <property type="entry name" value="HYDROXYACYL-THIOESTER DEHYDRATASE TYPE 2, MITOCHONDRIAL"/>
    <property type="match status" value="1"/>
</dbReference>
<accession>A0A6S6Y0L3</accession>
<dbReference type="GO" id="GO:0019171">
    <property type="term" value="F:(3R)-hydroxyacyl-[acyl-carrier-protein] dehydratase activity"/>
    <property type="evidence" value="ECO:0007669"/>
    <property type="project" value="TreeGrafter"/>
</dbReference>
<dbReference type="Proteomes" id="UP000515733">
    <property type="component" value="Chromosome"/>
</dbReference>
<dbReference type="SUPFAM" id="SSF54637">
    <property type="entry name" value="Thioesterase/thiol ester dehydrase-isomerase"/>
    <property type="match status" value="1"/>
</dbReference>
<dbReference type="Gene3D" id="3.10.129.10">
    <property type="entry name" value="Hotdog Thioesterase"/>
    <property type="match status" value="1"/>
</dbReference>
<keyword evidence="4" id="KW-1185">Reference proteome</keyword>